<name>A0AAN6G9T9_9BASI</name>
<proteinExistence type="predicted"/>
<evidence type="ECO:0000256" key="1">
    <source>
        <dbReference type="SAM" id="MobiDB-lite"/>
    </source>
</evidence>
<dbReference type="Proteomes" id="UP001176521">
    <property type="component" value="Unassembled WGS sequence"/>
</dbReference>
<organism evidence="2 3">
    <name type="scientific">Tilletia horrida</name>
    <dbReference type="NCBI Taxonomy" id="155126"/>
    <lineage>
        <taxon>Eukaryota</taxon>
        <taxon>Fungi</taxon>
        <taxon>Dikarya</taxon>
        <taxon>Basidiomycota</taxon>
        <taxon>Ustilaginomycotina</taxon>
        <taxon>Exobasidiomycetes</taxon>
        <taxon>Tilletiales</taxon>
        <taxon>Tilletiaceae</taxon>
        <taxon>Tilletia</taxon>
    </lineage>
</organism>
<protein>
    <submittedName>
        <fullName evidence="2">Uncharacterized protein</fullName>
    </submittedName>
</protein>
<comment type="caution">
    <text evidence="2">The sequence shown here is derived from an EMBL/GenBank/DDBJ whole genome shotgun (WGS) entry which is preliminary data.</text>
</comment>
<gene>
    <name evidence="2" type="ORF">OC842_004417</name>
</gene>
<sequence length="194" mass="20735">MAPSKSGRFKDQLTPSTLKHHQVLTVAAAGHDPKQTGPAAPDQGHLLAQFSKIFRDSTLAAAAQITASMLDVDESDIKSARASKGSVKAITSASEPQESSNERKRKSKVALRRREVRDMVILRQMAADALRARADPDSAASEMSPTGSSPRLSLLATPPPSHGSPELSPSMHSHTTLVLAKLLDIMDQEVNQQA</sequence>
<feature type="compositionally biased region" description="Polar residues" evidence="1">
    <location>
        <begin position="89"/>
        <end position="99"/>
    </location>
</feature>
<evidence type="ECO:0000313" key="2">
    <source>
        <dbReference type="EMBL" id="KAK0528879.1"/>
    </source>
</evidence>
<keyword evidence="3" id="KW-1185">Reference proteome</keyword>
<dbReference type="AlphaFoldDB" id="A0AAN6G9T9"/>
<feature type="region of interest" description="Disordered" evidence="1">
    <location>
        <begin position="132"/>
        <end position="172"/>
    </location>
</feature>
<dbReference type="EMBL" id="JAPDMQ010000260">
    <property type="protein sequence ID" value="KAK0528879.1"/>
    <property type="molecule type" value="Genomic_DNA"/>
</dbReference>
<feature type="region of interest" description="Disordered" evidence="1">
    <location>
        <begin position="81"/>
        <end position="111"/>
    </location>
</feature>
<evidence type="ECO:0000313" key="3">
    <source>
        <dbReference type="Proteomes" id="UP001176521"/>
    </source>
</evidence>
<reference evidence="2" key="1">
    <citation type="journal article" date="2023" name="PhytoFront">
        <title>Draft Genome Resources of Seven Strains of Tilletia horrida, Causal Agent of Kernel Smut of Rice.</title>
        <authorList>
            <person name="Khanal S."/>
            <person name="Antony Babu S."/>
            <person name="Zhou X.G."/>
        </authorList>
    </citation>
    <scope>NUCLEOTIDE SEQUENCE</scope>
    <source>
        <strain evidence="2">TX3</strain>
    </source>
</reference>
<accession>A0AAN6G9T9</accession>